<comment type="similarity">
    <text evidence="1">Belongs to the UPF0065 (bug) family.</text>
</comment>
<dbReference type="PIRSF" id="PIRSF017082">
    <property type="entry name" value="YflP"/>
    <property type="match status" value="1"/>
</dbReference>
<dbReference type="Gene3D" id="3.40.190.150">
    <property type="entry name" value="Bordetella uptake gene, domain 1"/>
    <property type="match status" value="1"/>
</dbReference>
<dbReference type="CDD" id="cd07012">
    <property type="entry name" value="PBP2_Bug_TTT"/>
    <property type="match status" value="1"/>
</dbReference>
<gene>
    <name evidence="3" type="ORF">CNECB9_2850010</name>
</gene>
<dbReference type="Gene3D" id="3.40.190.10">
    <property type="entry name" value="Periplasmic binding protein-like II"/>
    <property type="match status" value="1"/>
</dbReference>
<dbReference type="InterPro" id="IPR042100">
    <property type="entry name" value="Bug_dom1"/>
</dbReference>
<accession>A0A1K0JM23</accession>
<dbReference type="PANTHER" id="PTHR42928:SF5">
    <property type="entry name" value="BLR1237 PROTEIN"/>
    <property type="match status" value="1"/>
</dbReference>
<protein>
    <recommendedName>
        <fullName evidence="4">Extra-cytoplasmic solute receptor</fullName>
    </recommendedName>
</protein>
<dbReference type="RefSeq" id="WP_340525493.1">
    <property type="nucleotide sequence ID" value="NZ_FMSH01000207.1"/>
</dbReference>
<dbReference type="AlphaFoldDB" id="A0A1K0JM23"/>
<reference evidence="3" key="1">
    <citation type="submission" date="2016-09" db="EMBL/GenBank/DDBJ databases">
        <authorList>
            <person name="Capua I."/>
            <person name="De Benedictis P."/>
            <person name="Joannis T."/>
            <person name="Lombin L.H."/>
            <person name="Cattoli G."/>
        </authorList>
    </citation>
    <scope>NUCLEOTIDE SEQUENCE</scope>
    <source>
        <strain evidence="3">B9</strain>
    </source>
</reference>
<dbReference type="SUPFAM" id="SSF53850">
    <property type="entry name" value="Periplasmic binding protein-like II"/>
    <property type="match status" value="1"/>
</dbReference>
<dbReference type="Pfam" id="PF03401">
    <property type="entry name" value="TctC"/>
    <property type="match status" value="1"/>
</dbReference>
<evidence type="ECO:0000256" key="2">
    <source>
        <dbReference type="SAM" id="SignalP"/>
    </source>
</evidence>
<dbReference type="EMBL" id="FMSH01000207">
    <property type="protein sequence ID" value="SCU76210.1"/>
    <property type="molecule type" value="Genomic_DNA"/>
</dbReference>
<proteinExistence type="inferred from homology"/>
<organism evidence="3">
    <name type="scientific">Cupriavidus necator</name>
    <name type="common">Alcaligenes eutrophus</name>
    <name type="synonym">Ralstonia eutropha</name>
    <dbReference type="NCBI Taxonomy" id="106590"/>
    <lineage>
        <taxon>Bacteria</taxon>
        <taxon>Pseudomonadati</taxon>
        <taxon>Pseudomonadota</taxon>
        <taxon>Betaproteobacteria</taxon>
        <taxon>Burkholderiales</taxon>
        <taxon>Burkholderiaceae</taxon>
        <taxon>Cupriavidus</taxon>
    </lineage>
</organism>
<dbReference type="InterPro" id="IPR005064">
    <property type="entry name" value="BUG"/>
</dbReference>
<keyword evidence="2" id="KW-0732">Signal</keyword>
<name>A0A1K0JM23_CUPNE</name>
<sequence length="328" mass="34994">MSSFGRRRRLAMMAATAMCLIVQPVAAQTPWPSRPVRLVVPFPPGGSTDLLARALGEKLSKSLGQAVVIDNKPGASGALAAESVVRADPDGYTVLVTIQAPVVVVPHYTTVRYDPLRDLVPVAALANGPLVFAGNAAFPARNVKEVVAYARAHPNTVSYASFSPGTWSHFAGLLLNRHEKIDLLHVGYKGSAPAIGDVVGGQVQLIFDGQATVLPMVKAGKLRAYAVTSATRTRLLPDVPTFAELGYPEISSDGWMGAFAPAKTPDAVVKRLNTELVKLLNTPEVMERLNTLGAEPASAMDAARFGRQVASDYKRWGDIVRTSGYRPE</sequence>
<feature type="chain" id="PRO_5012205031" description="Extra-cytoplasmic solute receptor" evidence="2">
    <location>
        <begin position="28"/>
        <end position="328"/>
    </location>
</feature>
<evidence type="ECO:0000313" key="3">
    <source>
        <dbReference type="EMBL" id="SCU76210.1"/>
    </source>
</evidence>
<evidence type="ECO:0008006" key="4">
    <source>
        <dbReference type="Google" id="ProtNLM"/>
    </source>
</evidence>
<evidence type="ECO:0000256" key="1">
    <source>
        <dbReference type="ARBA" id="ARBA00006987"/>
    </source>
</evidence>
<feature type="signal peptide" evidence="2">
    <location>
        <begin position="1"/>
        <end position="27"/>
    </location>
</feature>
<dbReference type="PANTHER" id="PTHR42928">
    <property type="entry name" value="TRICARBOXYLATE-BINDING PROTEIN"/>
    <property type="match status" value="1"/>
</dbReference>